<name>A0ABC8ACP7_XYLFS</name>
<dbReference type="EMBL" id="CP009885">
    <property type="protein sequence ID" value="ALR06062.1"/>
    <property type="molecule type" value="Genomic_DNA"/>
</dbReference>
<reference evidence="3" key="1">
    <citation type="submission" date="2014-11" db="EMBL/GenBank/DDBJ databases">
        <title>Xylella fastidiosa Hib4 Genome Sequencing.</title>
        <authorList>
            <person name="Pierry P.M."/>
            <person name="da Silva A.M."/>
        </authorList>
    </citation>
    <scope>NUCLEOTIDE SEQUENCE [LARGE SCALE GENOMIC DNA]</scope>
    <source>
        <strain evidence="3">Hib4</strain>
    </source>
</reference>
<evidence type="ECO:0000313" key="2">
    <source>
        <dbReference type="EMBL" id="ALR06062.1"/>
    </source>
</evidence>
<organism evidence="2 3">
    <name type="scientific">Xylella fastidiosa</name>
    <dbReference type="NCBI Taxonomy" id="2371"/>
    <lineage>
        <taxon>Bacteria</taxon>
        <taxon>Pseudomonadati</taxon>
        <taxon>Pseudomonadota</taxon>
        <taxon>Gammaproteobacteria</taxon>
        <taxon>Lysobacterales</taxon>
        <taxon>Lysobacteraceae</taxon>
        <taxon>Xylella</taxon>
    </lineage>
</organism>
<dbReference type="RefSeq" id="WP_157293235.1">
    <property type="nucleotide sequence ID" value="NZ_CP009885.1"/>
</dbReference>
<evidence type="ECO:0008006" key="4">
    <source>
        <dbReference type="Google" id="ProtNLM"/>
    </source>
</evidence>
<dbReference type="AlphaFoldDB" id="A0ABC8ACP7"/>
<feature type="chain" id="PRO_5044816794" description="Lipoprotein" evidence="1">
    <location>
        <begin position="28"/>
        <end position="90"/>
    </location>
</feature>
<dbReference type="PROSITE" id="PS51257">
    <property type="entry name" value="PROKAR_LIPOPROTEIN"/>
    <property type="match status" value="1"/>
</dbReference>
<evidence type="ECO:0000313" key="3">
    <source>
        <dbReference type="Proteomes" id="UP000196980"/>
    </source>
</evidence>
<feature type="signal peptide" evidence="1">
    <location>
        <begin position="1"/>
        <end position="27"/>
    </location>
</feature>
<keyword evidence="1" id="KW-0732">Signal</keyword>
<dbReference type="KEGG" id="xfh:XFHB_03465"/>
<gene>
    <name evidence="2" type="ORF">XFHB_03465</name>
</gene>
<sequence>MNSTRLSVLSGLLLLLAACATTTPVSATPIEASTPVIVPCKIPIPQRTPFAVDALPIGASIWDQMAALRAERLQRISYIEELEATVKGCQ</sequence>
<evidence type="ECO:0000256" key="1">
    <source>
        <dbReference type="SAM" id="SignalP"/>
    </source>
</evidence>
<proteinExistence type="predicted"/>
<accession>A0ABC8ACP7</accession>
<protein>
    <recommendedName>
        <fullName evidence="4">Lipoprotein</fullName>
    </recommendedName>
</protein>
<dbReference type="Proteomes" id="UP000196980">
    <property type="component" value="Chromosome"/>
</dbReference>